<dbReference type="InterPro" id="IPR000026">
    <property type="entry name" value="N1-like"/>
</dbReference>
<dbReference type="GO" id="GO:0016787">
    <property type="term" value="F:hydrolase activity"/>
    <property type="evidence" value="ECO:0007669"/>
    <property type="project" value="UniProtKB-KW"/>
</dbReference>
<protein>
    <submittedName>
        <fullName evidence="3">Guanyl-specific ribonuclease St</fullName>
        <ecNumber evidence="3">3.1.27.3</ecNumber>
    </submittedName>
</protein>
<sequence length="165" mass="18555">MPVSVDQQIEQVTMRQYGLLGRGAGMGNALFAIDYDQLPLQAQQTIDLIIAGGPFPFREDNTEFRNNFQDLPNGQYREFTVPTPGIANRGARRIVARSTGILFFTACHYERVQGRMSNEDRIAATAAVDAEWRNGFYIITGLEIDFRNKIKAALSSLPIRSRGRR</sequence>
<dbReference type="Gene3D" id="3.10.450.30">
    <property type="entry name" value="Microbial ribonucleases"/>
    <property type="match status" value="1"/>
</dbReference>
<name>A0A517YJF8_9BACT</name>
<gene>
    <name evidence="3" type="ORF">ETAA8_54910</name>
</gene>
<reference evidence="3 4" key="1">
    <citation type="submission" date="2019-02" db="EMBL/GenBank/DDBJ databases">
        <title>Deep-cultivation of Planctomycetes and their phenomic and genomic characterization uncovers novel biology.</title>
        <authorList>
            <person name="Wiegand S."/>
            <person name="Jogler M."/>
            <person name="Boedeker C."/>
            <person name="Pinto D."/>
            <person name="Vollmers J."/>
            <person name="Rivas-Marin E."/>
            <person name="Kohn T."/>
            <person name="Peeters S.H."/>
            <person name="Heuer A."/>
            <person name="Rast P."/>
            <person name="Oberbeckmann S."/>
            <person name="Bunk B."/>
            <person name="Jeske O."/>
            <person name="Meyerdierks A."/>
            <person name="Storesund J.E."/>
            <person name="Kallscheuer N."/>
            <person name="Luecker S."/>
            <person name="Lage O.M."/>
            <person name="Pohl T."/>
            <person name="Merkel B.J."/>
            <person name="Hornburger P."/>
            <person name="Mueller R.-W."/>
            <person name="Bruemmer F."/>
            <person name="Labrenz M."/>
            <person name="Spormann A.M."/>
            <person name="Op den Camp H."/>
            <person name="Overmann J."/>
            <person name="Amann R."/>
            <person name="Jetten M.S.M."/>
            <person name="Mascher T."/>
            <person name="Medema M.H."/>
            <person name="Devos D.P."/>
            <person name="Kaster A.-K."/>
            <person name="Ovreas L."/>
            <person name="Rohde M."/>
            <person name="Galperin M.Y."/>
            <person name="Jogler C."/>
        </authorList>
    </citation>
    <scope>NUCLEOTIDE SEQUENCE [LARGE SCALE GENOMIC DNA]</scope>
    <source>
        <strain evidence="3 4">ETA_A8</strain>
    </source>
</reference>
<dbReference type="KEGG" id="aagg:ETAA8_54910"/>
<dbReference type="SUPFAM" id="SSF53933">
    <property type="entry name" value="Microbial ribonucleases"/>
    <property type="match status" value="1"/>
</dbReference>
<dbReference type="InterPro" id="IPR016191">
    <property type="entry name" value="Ribonuclease/ribotoxin"/>
</dbReference>
<keyword evidence="4" id="KW-1185">Reference proteome</keyword>
<accession>A0A517YJF8</accession>
<keyword evidence="2 3" id="KW-0378">Hydrolase</keyword>
<dbReference type="GO" id="GO:0003723">
    <property type="term" value="F:RNA binding"/>
    <property type="evidence" value="ECO:0007669"/>
    <property type="project" value="InterPro"/>
</dbReference>
<evidence type="ECO:0000313" key="4">
    <source>
        <dbReference type="Proteomes" id="UP000315017"/>
    </source>
</evidence>
<dbReference type="EC" id="3.1.27.3" evidence="3"/>
<evidence type="ECO:0000313" key="3">
    <source>
        <dbReference type="EMBL" id="QDU30363.1"/>
    </source>
</evidence>
<keyword evidence="1" id="KW-0540">Nuclease</keyword>
<dbReference type="Proteomes" id="UP000315017">
    <property type="component" value="Chromosome"/>
</dbReference>
<dbReference type="Pfam" id="PF00545">
    <property type="entry name" value="Ribonuclease"/>
    <property type="match status" value="1"/>
</dbReference>
<dbReference type="AlphaFoldDB" id="A0A517YJF8"/>
<evidence type="ECO:0000256" key="1">
    <source>
        <dbReference type="ARBA" id="ARBA00022722"/>
    </source>
</evidence>
<dbReference type="GO" id="GO:0004521">
    <property type="term" value="F:RNA endonuclease activity"/>
    <property type="evidence" value="ECO:0007669"/>
    <property type="project" value="InterPro"/>
</dbReference>
<proteinExistence type="predicted"/>
<dbReference type="RefSeq" id="WP_202921286.1">
    <property type="nucleotide sequence ID" value="NZ_CP036274.1"/>
</dbReference>
<dbReference type="EMBL" id="CP036274">
    <property type="protein sequence ID" value="QDU30363.1"/>
    <property type="molecule type" value="Genomic_DNA"/>
</dbReference>
<organism evidence="3 4">
    <name type="scientific">Anatilimnocola aggregata</name>
    <dbReference type="NCBI Taxonomy" id="2528021"/>
    <lineage>
        <taxon>Bacteria</taxon>
        <taxon>Pseudomonadati</taxon>
        <taxon>Planctomycetota</taxon>
        <taxon>Planctomycetia</taxon>
        <taxon>Pirellulales</taxon>
        <taxon>Pirellulaceae</taxon>
        <taxon>Anatilimnocola</taxon>
    </lineage>
</organism>
<evidence type="ECO:0000256" key="2">
    <source>
        <dbReference type="ARBA" id="ARBA00022801"/>
    </source>
</evidence>